<gene>
    <name evidence="1" type="ORF">SOO65_10790</name>
</gene>
<reference evidence="1 2" key="1">
    <citation type="submission" date="2023-11" db="EMBL/GenBank/DDBJ databases">
        <title>Peredibacter starrii A3.12.</title>
        <authorList>
            <person name="Mitchell R.J."/>
        </authorList>
    </citation>
    <scope>NUCLEOTIDE SEQUENCE [LARGE SCALE GENOMIC DNA]</scope>
    <source>
        <strain evidence="1 2">A3.12</strain>
    </source>
</reference>
<sequence>MELKVPYAQITDKKQGYEEAKKLIPEVIAKFGVAADVHNDDATSTLKAKGSGFEAKIEFKDSEAVVNVDLGFLLKPFKGKILETIEKQIKKVV</sequence>
<dbReference type="EMBL" id="CP139487">
    <property type="protein sequence ID" value="WPU63171.1"/>
    <property type="molecule type" value="Genomic_DNA"/>
</dbReference>
<dbReference type="InterPro" id="IPR013433">
    <property type="entry name" value="PHA_gran_rgn"/>
</dbReference>
<dbReference type="KEGG" id="psti:SOO65_10790"/>
<keyword evidence="2" id="KW-1185">Reference proteome</keyword>
<dbReference type="Pfam" id="PF09650">
    <property type="entry name" value="PHA_gran_rgn"/>
    <property type="match status" value="1"/>
</dbReference>
<evidence type="ECO:0000313" key="1">
    <source>
        <dbReference type="EMBL" id="WPU63171.1"/>
    </source>
</evidence>
<protein>
    <submittedName>
        <fullName evidence="1">Polyhydroxyalkanoic acid system family protein</fullName>
    </submittedName>
</protein>
<evidence type="ECO:0000313" key="2">
    <source>
        <dbReference type="Proteomes" id="UP001324634"/>
    </source>
</evidence>
<proteinExistence type="predicted"/>
<name>A0AAX4HIV1_9BACT</name>
<dbReference type="Proteomes" id="UP001324634">
    <property type="component" value="Chromosome"/>
</dbReference>
<accession>A0AAX4HIV1</accession>
<dbReference type="AlphaFoldDB" id="A0AAX4HIV1"/>
<dbReference type="RefSeq" id="WP_321389399.1">
    <property type="nucleotide sequence ID" value="NZ_CP139487.1"/>
</dbReference>
<organism evidence="1 2">
    <name type="scientific">Peredibacter starrii</name>
    <dbReference type="NCBI Taxonomy" id="28202"/>
    <lineage>
        <taxon>Bacteria</taxon>
        <taxon>Pseudomonadati</taxon>
        <taxon>Bdellovibrionota</taxon>
        <taxon>Bacteriovoracia</taxon>
        <taxon>Bacteriovoracales</taxon>
        <taxon>Bacteriovoracaceae</taxon>
        <taxon>Peredibacter</taxon>
    </lineage>
</organism>